<accession>B7IQ02</accession>
<dbReference type="EMBL" id="CP001186">
    <property type="protein sequence ID" value="ACK94226.1"/>
    <property type="molecule type" value="Genomic_DNA"/>
</dbReference>
<dbReference type="AlphaFoldDB" id="B7IQ02"/>
<name>B7IQ02_BACC2</name>
<dbReference type="EMBL" id="CP001186">
    <property type="protein sequence ID" value="ACK93575.1"/>
    <property type="molecule type" value="Genomic_DNA"/>
</dbReference>
<dbReference type="EMBL" id="CP001186">
    <property type="protein sequence ID" value="ACK96871.1"/>
    <property type="molecule type" value="Genomic_DNA"/>
</dbReference>
<dbReference type="KEGG" id="bcg:BCG9842_B1761"/>
<reference evidence="1 4" key="1">
    <citation type="submission" date="2008-10" db="EMBL/GenBank/DDBJ databases">
        <title>Genome sequence of Bacillus cereus G9842.</title>
        <authorList>
            <person name="Dodson R.J."/>
            <person name="Durkin A.S."/>
            <person name="Rosovitz M.J."/>
            <person name="Rasko D.A."/>
            <person name="Hoffmaster A."/>
            <person name="Ravel J."/>
            <person name="Sutton G."/>
        </authorList>
    </citation>
    <scope>NUCLEOTIDE SEQUENCE [LARGE SCALE GENOMIC DNA]</scope>
    <source>
        <strain evidence="1 4">G9842</strain>
    </source>
</reference>
<evidence type="ECO:0000313" key="2">
    <source>
        <dbReference type="EMBL" id="ACK94226.1"/>
    </source>
</evidence>
<dbReference type="KEGG" id="bcg:BCG9842_B4557"/>
<evidence type="ECO:0000313" key="3">
    <source>
        <dbReference type="EMBL" id="ACK96871.1"/>
    </source>
</evidence>
<dbReference type="KEGG" id="bcg:BCG9842_B5598"/>
<dbReference type="Proteomes" id="UP000006744">
    <property type="component" value="Chromosome"/>
</dbReference>
<evidence type="ECO:0000313" key="4">
    <source>
        <dbReference type="Proteomes" id="UP000006744"/>
    </source>
</evidence>
<gene>
    <name evidence="3" type="ordered locus">BCG9842_B1761</name>
    <name evidence="2" type="ordered locus">BCG9842_B4557</name>
    <name evidence="1" type="ordered locus">BCG9842_B5598</name>
</gene>
<organism evidence="1 4">
    <name type="scientific">Bacillus cereus (strain G9842)</name>
    <dbReference type="NCBI Taxonomy" id="405531"/>
    <lineage>
        <taxon>Bacteria</taxon>
        <taxon>Bacillati</taxon>
        <taxon>Bacillota</taxon>
        <taxon>Bacilli</taxon>
        <taxon>Bacillales</taxon>
        <taxon>Bacillaceae</taxon>
        <taxon>Bacillus</taxon>
        <taxon>Bacillus cereus group</taxon>
    </lineage>
</organism>
<sequence>MKIQYGNGVLVVVRARESLVQGEGEQSFRLILNWEGA</sequence>
<protein>
    <submittedName>
        <fullName evidence="1">Uncharacterized protein</fullName>
    </submittedName>
</protein>
<evidence type="ECO:0000313" key="1">
    <source>
        <dbReference type="EMBL" id="ACK93575.1"/>
    </source>
</evidence>
<proteinExistence type="predicted"/>
<dbReference type="HOGENOM" id="CLU_3339602_0_0_9"/>